<evidence type="ECO:0000256" key="3">
    <source>
        <dbReference type="ARBA" id="ARBA00022448"/>
    </source>
</evidence>
<dbReference type="Pfam" id="PF01594">
    <property type="entry name" value="AI-2E_transport"/>
    <property type="match status" value="1"/>
</dbReference>
<feature type="transmembrane region" description="Helical" evidence="8">
    <location>
        <begin position="12"/>
        <end position="40"/>
    </location>
</feature>
<dbReference type="EMBL" id="FNQC01000030">
    <property type="protein sequence ID" value="SDZ57720.1"/>
    <property type="molecule type" value="Genomic_DNA"/>
</dbReference>
<evidence type="ECO:0000256" key="4">
    <source>
        <dbReference type="ARBA" id="ARBA00022475"/>
    </source>
</evidence>
<comment type="caution">
    <text evidence="9">The sequence shown here is derived from an EMBL/GenBank/DDBJ whole genome shotgun (WGS) entry which is preliminary data.</text>
</comment>
<evidence type="ECO:0000256" key="2">
    <source>
        <dbReference type="ARBA" id="ARBA00009773"/>
    </source>
</evidence>
<evidence type="ECO:0000313" key="10">
    <source>
        <dbReference type="Proteomes" id="UP000199663"/>
    </source>
</evidence>
<evidence type="ECO:0000313" key="9">
    <source>
        <dbReference type="EMBL" id="SDZ57720.1"/>
    </source>
</evidence>
<dbReference type="Proteomes" id="UP000199663">
    <property type="component" value="Unassembled WGS sequence"/>
</dbReference>
<feature type="transmembrane region" description="Helical" evidence="8">
    <location>
        <begin position="196"/>
        <end position="217"/>
    </location>
</feature>
<evidence type="ECO:0000256" key="5">
    <source>
        <dbReference type="ARBA" id="ARBA00022692"/>
    </source>
</evidence>
<comment type="subcellular location">
    <subcellularLocation>
        <location evidence="1">Cell membrane</location>
        <topology evidence="1">Multi-pass membrane protein</topology>
    </subcellularLocation>
</comment>
<feature type="transmembrane region" description="Helical" evidence="8">
    <location>
        <begin position="259"/>
        <end position="275"/>
    </location>
</feature>
<comment type="similarity">
    <text evidence="2">Belongs to the autoinducer-2 exporter (AI-2E) (TC 2.A.86) family.</text>
</comment>
<evidence type="ECO:0000256" key="8">
    <source>
        <dbReference type="SAM" id="Phobius"/>
    </source>
</evidence>
<dbReference type="PANTHER" id="PTHR21716">
    <property type="entry name" value="TRANSMEMBRANE PROTEIN"/>
    <property type="match status" value="1"/>
</dbReference>
<accession>A0A1H3U5I9</accession>
<keyword evidence="10" id="KW-1185">Reference proteome</keyword>
<proteinExistence type="inferred from homology"/>
<dbReference type="InterPro" id="IPR002549">
    <property type="entry name" value="AI-2E-like"/>
</dbReference>
<gene>
    <name evidence="9" type="ORF">SAMN05444412_13016</name>
</gene>
<evidence type="ECO:0000256" key="7">
    <source>
        <dbReference type="ARBA" id="ARBA00023136"/>
    </source>
</evidence>
<keyword evidence="4" id="KW-1003">Cell membrane</keyword>
<feature type="transmembrane region" description="Helical" evidence="8">
    <location>
        <begin position="140"/>
        <end position="163"/>
    </location>
</feature>
<feature type="transmembrane region" description="Helical" evidence="8">
    <location>
        <begin position="223"/>
        <end position="252"/>
    </location>
</feature>
<evidence type="ECO:0000256" key="1">
    <source>
        <dbReference type="ARBA" id="ARBA00004651"/>
    </source>
</evidence>
<protein>
    <submittedName>
        <fullName evidence="9">Predicted PurR-regulated permease PerM</fullName>
    </submittedName>
</protein>
<dbReference type="RefSeq" id="WP_019600635.1">
    <property type="nucleotide sequence ID" value="NZ_FNQC01000030.1"/>
</dbReference>
<name>A0A1H3U5I9_9BACT</name>
<keyword evidence="7 8" id="KW-0472">Membrane</keyword>
<sequence length="362" mass="40884">MDKTLEGIQKIAYALVIFVFSIIILYNGAFIIVPLVWGMFFAFSLYPLTNWLEERRIPRALSILLGILIVLVVALGIIYLLFNQMLALLADIPEIGEKLTQKVDLYLTDLQLLFGIDFGLEDEKWSISNLFSGEMLNSTLFSTGKSLTLAAIIPLYIFLLLYYKDFFIEFLFKVSNKSNSQILAWSADSGKVIQGYLIGIVKVTSIVAILSGIFFYFLGVKYYLLFAAWIAFMNLIPYIGVIVSSALVILYVFLTTDTFIYPLITLAVLWGIQVVENNLITPWVVGSKVNVNAFVVILAILMGGGLWGISGMVLFIPITGILKITFDRIDGLKPYGFLMGDNIVVTEKNENLWRIFRKKYWK</sequence>
<keyword evidence="3" id="KW-0813">Transport</keyword>
<feature type="transmembrane region" description="Helical" evidence="8">
    <location>
        <begin position="295"/>
        <end position="318"/>
    </location>
</feature>
<evidence type="ECO:0000256" key="6">
    <source>
        <dbReference type="ARBA" id="ARBA00022989"/>
    </source>
</evidence>
<keyword evidence="5 8" id="KW-0812">Transmembrane</keyword>
<keyword evidence="6 8" id="KW-1133">Transmembrane helix</keyword>
<dbReference type="PANTHER" id="PTHR21716:SF53">
    <property type="entry name" value="PERMEASE PERM-RELATED"/>
    <property type="match status" value="1"/>
</dbReference>
<organism evidence="9 10">
    <name type="scientific">Rhodonellum ikkaensis</name>
    <dbReference type="NCBI Taxonomy" id="336829"/>
    <lineage>
        <taxon>Bacteria</taxon>
        <taxon>Pseudomonadati</taxon>
        <taxon>Bacteroidota</taxon>
        <taxon>Cytophagia</taxon>
        <taxon>Cytophagales</taxon>
        <taxon>Cytophagaceae</taxon>
        <taxon>Rhodonellum</taxon>
    </lineage>
</organism>
<reference evidence="9 10" key="1">
    <citation type="submission" date="2016-10" db="EMBL/GenBank/DDBJ databases">
        <authorList>
            <person name="Varghese N."/>
            <person name="Submissions S."/>
        </authorList>
    </citation>
    <scope>NUCLEOTIDE SEQUENCE [LARGE SCALE GENOMIC DNA]</scope>
    <source>
        <strain evidence="9 10">DSM 17997</strain>
    </source>
</reference>
<feature type="transmembrane region" description="Helical" evidence="8">
    <location>
        <begin position="60"/>
        <end position="82"/>
    </location>
</feature>